<dbReference type="RefSeq" id="WP_201431362.1">
    <property type="nucleotide sequence ID" value="NZ_JAEQBW010000004.1"/>
</dbReference>
<dbReference type="Pfam" id="PF07693">
    <property type="entry name" value="KAP_NTPase"/>
    <property type="match status" value="1"/>
</dbReference>
<dbReference type="SUPFAM" id="SSF52540">
    <property type="entry name" value="P-loop containing nucleoside triphosphate hydrolases"/>
    <property type="match status" value="1"/>
</dbReference>
<feature type="domain" description="KAP NTPase" evidence="2">
    <location>
        <begin position="31"/>
        <end position="413"/>
    </location>
</feature>
<keyword evidence="1" id="KW-0812">Transmembrane</keyword>
<name>A0A934WYT3_9BACT</name>
<dbReference type="InterPro" id="IPR011646">
    <property type="entry name" value="KAP_P-loop"/>
</dbReference>
<protein>
    <recommendedName>
        <fullName evidence="2">KAP NTPase domain-containing protein</fullName>
    </recommendedName>
</protein>
<dbReference type="Proteomes" id="UP000611723">
    <property type="component" value="Unassembled WGS sequence"/>
</dbReference>
<evidence type="ECO:0000313" key="4">
    <source>
        <dbReference type="Proteomes" id="UP000611723"/>
    </source>
</evidence>
<dbReference type="InterPro" id="IPR027417">
    <property type="entry name" value="P-loop_NTPase"/>
</dbReference>
<evidence type="ECO:0000259" key="2">
    <source>
        <dbReference type="Pfam" id="PF07693"/>
    </source>
</evidence>
<accession>A0A934WYT3</accession>
<proteinExistence type="predicted"/>
<organism evidence="3 4">
    <name type="scientific">Marivirga aurantiaca</name>
    <dbReference type="NCBI Taxonomy" id="2802615"/>
    <lineage>
        <taxon>Bacteria</taxon>
        <taxon>Pseudomonadati</taxon>
        <taxon>Bacteroidota</taxon>
        <taxon>Cytophagia</taxon>
        <taxon>Cytophagales</taxon>
        <taxon>Marivirgaceae</taxon>
        <taxon>Marivirga</taxon>
    </lineage>
</organism>
<dbReference type="AlphaFoldDB" id="A0A934WYT3"/>
<evidence type="ECO:0000313" key="3">
    <source>
        <dbReference type="EMBL" id="MBK6265688.1"/>
    </source>
</evidence>
<feature type="transmembrane region" description="Helical" evidence="1">
    <location>
        <begin position="142"/>
        <end position="164"/>
    </location>
</feature>
<keyword evidence="4" id="KW-1185">Reference proteome</keyword>
<evidence type="ECO:0000256" key="1">
    <source>
        <dbReference type="SAM" id="Phobius"/>
    </source>
</evidence>
<reference evidence="3" key="1">
    <citation type="submission" date="2021-01" db="EMBL/GenBank/DDBJ databases">
        <title>Marivirga aurantiaca sp. nov., isolated from intertidal surface sediments.</title>
        <authorList>
            <person name="Zhang M."/>
        </authorList>
    </citation>
    <scope>NUCLEOTIDE SEQUENCE</scope>
    <source>
        <strain evidence="3">S37H4</strain>
    </source>
</reference>
<comment type="caution">
    <text evidence="3">The sequence shown here is derived from an EMBL/GenBank/DDBJ whole genome shotgun (WGS) entry which is preliminary data.</text>
</comment>
<keyword evidence="1" id="KW-1133">Transmembrane helix</keyword>
<dbReference type="EMBL" id="JAEQBW010000004">
    <property type="protein sequence ID" value="MBK6265688.1"/>
    <property type="molecule type" value="Genomic_DNA"/>
</dbReference>
<feature type="transmembrane region" description="Helical" evidence="1">
    <location>
        <begin position="176"/>
        <end position="204"/>
    </location>
</feature>
<keyword evidence="1" id="KW-0472">Membrane</keyword>
<gene>
    <name evidence="3" type="ORF">JKA74_11625</name>
</gene>
<sequence length="973" mass="113300">MAINSSNVYPFKVILEQAELEDKFQNQAHERISETLFNTIRNNETGFTIGLEGKYGSGKSTIINLLKKKVERQSNLLLFYFDAWAHEGDPLRRIFLESMISQCLPKESVKNDNLKEIAKLVKRIKGQFFEKNIQSKRSTTKLGFWIALSGLFIPIGLAILSSIGKGAYSLDFKGEIHWQAFAGFIAICLPIIVLFFNFLILHIYSWPTKKIKKYSDIYASYNWAFLQSNSLESIEETTYQDDERTSIEFEEFFNEILDYIFKNEKKEKVIIVLDNIDRVLPDDTVKIISLIQNFGLANENLKVRTDSNYHKIFTVVPYDAKGLKSRLVLENSIEDILERFLEKNVQLRMLVPNPVAKDWLSVSENAIKKAFTGWPQSDIEDIKMVFHQIYSQPDFSPSPRELKIFINQVGILRTHFTNQISTKVLAYYVMKRFLFSDLLYSYSRDRLPKQTFIQMLVNGDIPTLTDNRVLNHSTVNEELVMILFDVQDGNDGYEILLQSPLRVALESQSIVEIKKYAKTHGQNFWRVANNLIQTCDTEQAFTFFGAFNLAFGLKCFRHLPLFQNRIDEVVLNIKNDFVKQQHHHFRIFKNNLITTIDMATLDKGKIYKYWLRVMKVVLLEPIENQPTEDILQEKIINFNDLYNSISQSRKPEQIVSDSKSIPWIKLAKINFIKGINFNDILIPEKEMVENYISEYSSKEKYDDDFPYLIQYLLSADKLSYQECLTYALTILKSSKDNNKNLPPDTILSVSEAYFDYLHFVIVKYKDEYSLDDLKIIFSQTSISKNIPIRPYSTLLYKIGLIRGYLLGENLGNQEIFDGKGMLTLTRKRSGLTAEESPNIYEIFYVEDLSFVNYVVDDIVKHSMWKQFWTLWRNKEAVNIYLALKKTIENSSLDVHGAKLIDLFSGIDLLKSNGENESTIILFIRYFINNSSIEILSKKKFLKDYRLMVSKNKISTEYYNEAYNMIVSEFFKDS</sequence>